<sequence length="44" mass="5146">MPLSNRERVECDNDYLPAGERIDRVIEFKIVFKVMSFVAKSQIT</sequence>
<proteinExistence type="predicted"/>
<accession>U4LNW9</accession>
<reference evidence="1 2" key="1">
    <citation type="journal article" date="2013" name="PLoS Genet.">
        <title>The genome and development-dependent transcriptomes of Pyronema confluens: a window into fungal evolution.</title>
        <authorList>
            <person name="Traeger S."/>
            <person name="Altegoer F."/>
            <person name="Freitag M."/>
            <person name="Gabaldon T."/>
            <person name="Kempken F."/>
            <person name="Kumar A."/>
            <person name="Marcet-Houben M."/>
            <person name="Poggeler S."/>
            <person name="Stajich J.E."/>
            <person name="Nowrousian M."/>
        </authorList>
    </citation>
    <scope>NUCLEOTIDE SEQUENCE [LARGE SCALE GENOMIC DNA]</scope>
    <source>
        <strain evidence="2">CBS 100304</strain>
        <tissue evidence="1">Vegetative mycelium</tissue>
    </source>
</reference>
<dbReference type="AlphaFoldDB" id="U4LNW9"/>
<gene>
    <name evidence="1" type="ORF">PCON_01586</name>
</gene>
<name>U4LNW9_PYROM</name>
<dbReference type="EMBL" id="HF936162">
    <property type="protein sequence ID" value="CCX33648.1"/>
    <property type="molecule type" value="Genomic_DNA"/>
</dbReference>
<evidence type="ECO:0000313" key="2">
    <source>
        <dbReference type="Proteomes" id="UP000018144"/>
    </source>
</evidence>
<protein>
    <submittedName>
        <fullName evidence="1">Uncharacterized protein</fullName>
    </submittedName>
</protein>
<dbReference type="Proteomes" id="UP000018144">
    <property type="component" value="Unassembled WGS sequence"/>
</dbReference>
<organism evidence="1 2">
    <name type="scientific">Pyronema omphalodes (strain CBS 100304)</name>
    <name type="common">Pyronema confluens</name>
    <dbReference type="NCBI Taxonomy" id="1076935"/>
    <lineage>
        <taxon>Eukaryota</taxon>
        <taxon>Fungi</taxon>
        <taxon>Dikarya</taxon>
        <taxon>Ascomycota</taxon>
        <taxon>Pezizomycotina</taxon>
        <taxon>Pezizomycetes</taxon>
        <taxon>Pezizales</taxon>
        <taxon>Pyronemataceae</taxon>
        <taxon>Pyronema</taxon>
    </lineage>
</organism>
<keyword evidence="2" id="KW-1185">Reference proteome</keyword>
<evidence type="ECO:0000313" key="1">
    <source>
        <dbReference type="EMBL" id="CCX33648.1"/>
    </source>
</evidence>